<gene>
    <name evidence="2" type="ORF">MYCFIDRAFT_208609</name>
</gene>
<evidence type="ECO:0000313" key="3">
    <source>
        <dbReference type="Proteomes" id="UP000016932"/>
    </source>
</evidence>
<dbReference type="Proteomes" id="UP000016932">
    <property type="component" value="Unassembled WGS sequence"/>
</dbReference>
<proteinExistence type="predicted"/>
<feature type="compositionally biased region" description="Basic and acidic residues" evidence="1">
    <location>
        <begin position="157"/>
        <end position="169"/>
    </location>
</feature>
<dbReference type="AlphaFoldDB" id="M2ZN27"/>
<evidence type="ECO:0000313" key="2">
    <source>
        <dbReference type="EMBL" id="EME80514.1"/>
    </source>
</evidence>
<protein>
    <submittedName>
        <fullName evidence="2">Uncharacterized protein</fullName>
    </submittedName>
</protein>
<keyword evidence="3" id="KW-1185">Reference proteome</keyword>
<name>M2ZN27_PSEFD</name>
<sequence>METGPAVVRHGDVCPQAFPPAEVTRSRWLQVSGRRRGVETMYISSASKTSLSVGLQRGAVAVAELWAFCAHNTQRLMASAPDLHPNFFRRVDIRTFSLISLQDCIPLRMAVHQTPKITGIHGSMLWTRHLAEAGQKVDIERSWHSQPRRKTQYTITDHGDGQLRSSHES</sequence>
<feature type="region of interest" description="Disordered" evidence="1">
    <location>
        <begin position="143"/>
        <end position="169"/>
    </location>
</feature>
<reference evidence="2 3" key="1">
    <citation type="journal article" date="2012" name="PLoS Pathog.">
        <title>Diverse lifestyles and strategies of plant pathogenesis encoded in the genomes of eighteen Dothideomycetes fungi.</title>
        <authorList>
            <person name="Ohm R.A."/>
            <person name="Feau N."/>
            <person name="Henrissat B."/>
            <person name="Schoch C.L."/>
            <person name="Horwitz B.A."/>
            <person name="Barry K.W."/>
            <person name="Condon B.J."/>
            <person name="Copeland A.C."/>
            <person name="Dhillon B."/>
            <person name="Glaser F."/>
            <person name="Hesse C.N."/>
            <person name="Kosti I."/>
            <person name="LaButti K."/>
            <person name="Lindquist E.A."/>
            <person name="Lucas S."/>
            <person name="Salamov A.A."/>
            <person name="Bradshaw R.E."/>
            <person name="Ciuffetti L."/>
            <person name="Hamelin R.C."/>
            <person name="Kema G.H.J."/>
            <person name="Lawrence C."/>
            <person name="Scott J.A."/>
            <person name="Spatafora J.W."/>
            <person name="Turgeon B.G."/>
            <person name="de Wit P.J.G.M."/>
            <person name="Zhong S."/>
            <person name="Goodwin S.B."/>
            <person name="Grigoriev I.V."/>
        </authorList>
    </citation>
    <scope>NUCLEOTIDE SEQUENCE [LARGE SCALE GENOMIC DNA]</scope>
    <source>
        <strain evidence="2 3">CIRAD86</strain>
    </source>
</reference>
<dbReference type="VEuPathDB" id="FungiDB:MYCFIDRAFT_208609"/>
<dbReference type="KEGG" id="pfj:MYCFIDRAFT_208609"/>
<organism evidence="2 3">
    <name type="scientific">Pseudocercospora fijiensis (strain CIRAD86)</name>
    <name type="common">Black leaf streak disease fungus</name>
    <name type="synonym">Mycosphaerella fijiensis</name>
    <dbReference type="NCBI Taxonomy" id="383855"/>
    <lineage>
        <taxon>Eukaryota</taxon>
        <taxon>Fungi</taxon>
        <taxon>Dikarya</taxon>
        <taxon>Ascomycota</taxon>
        <taxon>Pezizomycotina</taxon>
        <taxon>Dothideomycetes</taxon>
        <taxon>Dothideomycetidae</taxon>
        <taxon>Mycosphaerellales</taxon>
        <taxon>Mycosphaerellaceae</taxon>
        <taxon>Pseudocercospora</taxon>
    </lineage>
</organism>
<dbReference type="HOGENOM" id="CLU_1579221_0_0_1"/>
<accession>M2ZN27</accession>
<dbReference type="GeneID" id="19336696"/>
<evidence type="ECO:0000256" key="1">
    <source>
        <dbReference type="SAM" id="MobiDB-lite"/>
    </source>
</evidence>
<dbReference type="RefSeq" id="XP_007929426.1">
    <property type="nucleotide sequence ID" value="XM_007931235.1"/>
</dbReference>
<dbReference type="EMBL" id="KB446561">
    <property type="protein sequence ID" value="EME80514.1"/>
    <property type="molecule type" value="Genomic_DNA"/>
</dbReference>